<keyword evidence="5" id="KW-1185">Reference proteome</keyword>
<evidence type="ECO:0000313" key="5">
    <source>
        <dbReference type="Proteomes" id="UP000694001"/>
    </source>
</evidence>
<comment type="similarity">
    <text evidence="1">Belongs to the metallo-dependent hydrolases superfamily. TatD-type hydrolase family.</text>
</comment>
<protein>
    <submittedName>
        <fullName evidence="4">TatD family hydrolase</fullName>
    </submittedName>
</protein>
<dbReference type="GO" id="GO:0046872">
    <property type="term" value="F:metal ion binding"/>
    <property type="evidence" value="ECO:0007669"/>
    <property type="project" value="UniProtKB-KW"/>
</dbReference>
<dbReference type="NCBIfam" id="TIGR00010">
    <property type="entry name" value="YchF/TatD family DNA exonuclease"/>
    <property type="match status" value="1"/>
</dbReference>
<dbReference type="GO" id="GO:0016788">
    <property type="term" value="F:hydrolase activity, acting on ester bonds"/>
    <property type="evidence" value="ECO:0007669"/>
    <property type="project" value="InterPro"/>
</dbReference>
<dbReference type="Pfam" id="PF01026">
    <property type="entry name" value="TatD_DNase"/>
    <property type="match status" value="1"/>
</dbReference>
<evidence type="ECO:0000256" key="3">
    <source>
        <dbReference type="ARBA" id="ARBA00022801"/>
    </source>
</evidence>
<sequence length="262" mass="28748">MLIDSHCHLDHWSAEERPGLIARAREAGVEAVITIGVRLRQAATVKAIAEAFPEVWCTVGIHPHNAAEEPLPEVAQLVALADHPRVVGIGESGLDYHYEKAPRKIAAESFRRHIRAARETGLPLVVHARDADADIALILKDERERGGAFPFVMHCFSSSRQLAETAVELGGLISFSGILTFRRSEELRALARDLPVDRLLVETDAPYLAPEPFRGKRCEPGMVAHTARTLAQVRGLGLSALAEFTTANTLRLFRRLRLPAAA</sequence>
<dbReference type="PANTHER" id="PTHR46124:SF2">
    <property type="entry name" value="D-AMINOACYL-TRNA DEACYLASE"/>
    <property type="match status" value="1"/>
</dbReference>
<reference evidence="4" key="1">
    <citation type="submission" date="2021-06" db="EMBL/GenBank/DDBJ databases">
        <title>Elioraea tepida, sp. nov., a moderately thermophilic aerobic anoxygenic phototrophic bacterium isolated from an alkaline siliceous hot spring mat community in Yellowstone National Park, WY, USA.</title>
        <authorList>
            <person name="Saini M.K."/>
            <person name="Yoshida S."/>
            <person name="Sebastian A."/>
            <person name="Hirose S."/>
            <person name="Hara E."/>
            <person name="Tamaki H."/>
            <person name="Soulier N.T."/>
            <person name="Albert I."/>
            <person name="Hanada S."/>
            <person name="Bryant D.A."/>
            <person name="Tank M."/>
        </authorList>
    </citation>
    <scope>NUCLEOTIDE SEQUENCE</scope>
    <source>
        <strain evidence="4">MS-P2</strain>
    </source>
</reference>
<dbReference type="KEGG" id="elio:KO353_02075"/>
<keyword evidence="3 4" id="KW-0378">Hydrolase</keyword>
<dbReference type="FunFam" id="3.20.20.140:FF:000005">
    <property type="entry name" value="TatD family hydrolase"/>
    <property type="match status" value="1"/>
</dbReference>
<evidence type="ECO:0000256" key="2">
    <source>
        <dbReference type="ARBA" id="ARBA00022723"/>
    </source>
</evidence>
<dbReference type="RefSeq" id="WP_218286121.1">
    <property type="nucleotide sequence ID" value="NZ_CP076448.1"/>
</dbReference>
<evidence type="ECO:0000256" key="1">
    <source>
        <dbReference type="ARBA" id="ARBA00009275"/>
    </source>
</evidence>
<dbReference type="GO" id="GO:0005829">
    <property type="term" value="C:cytosol"/>
    <property type="evidence" value="ECO:0007669"/>
    <property type="project" value="TreeGrafter"/>
</dbReference>
<name>A0A975U2J0_9PROT</name>
<evidence type="ECO:0000313" key="4">
    <source>
        <dbReference type="EMBL" id="QXM25065.1"/>
    </source>
</evidence>
<dbReference type="PROSITE" id="PS01091">
    <property type="entry name" value="TATD_3"/>
    <property type="match status" value="1"/>
</dbReference>
<keyword evidence="2" id="KW-0479">Metal-binding</keyword>
<dbReference type="PANTHER" id="PTHR46124">
    <property type="entry name" value="D-AMINOACYL-TRNA DEACYLASE"/>
    <property type="match status" value="1"/>
</dbReference>
<dbReference type="InterPro" id="IPR001130">
    <property type="entry name" value="TatD-like"/>
</dbReference>
<dbReference type="EMBL" id="CP076448">
    <property type="protein sequence ID" value="QXM25065.1"/>
    <property type="molecule type" value="Genomic_DNA"/>
</dbReference>
<gene>
    <name evidence="4" type="ORF">KO353_02075</name>
</gene>
<dbReference type="CDD" id="cd01310">
    <property type="entry name" value="TatD_DNAse"/>
    <property type="match status" value="1"/>
</dbReference>
<dbReference type="PROSITE" id="PS01137">
    <property type="entry name" value="TATD_1"/>
    <property type="match status" value="1"/>
</dbReference>
<dbReference type="InterPro" id="IPR018228">
    <property type="entry name" value="DNase_TatD-rel_CS"/>
</dbReference>
<accession>A0A975U2J0</accession>
<dbReference type="Proteomes" id="UP000694001">
    <property type="component" value="Chromosome"/>
</dbReference>
<dbReference type="InterPro" id="IPR015991">
    <property type="entry name" value="TatD/YcfH-like"/>
</dbReference>
<dbReference type="GO" id="GO:0004536">
    <property type="term" value="F:DNA nuclease activity"/>
    <property type="evidence" value="ECO:0007669"/>
    <property type="project" value="InterPro"/>
</dbReference>
<dbReference type="AlphaFoldDB" id="A0A975U2J0"/>
<proteinExistence type="inferred from homology"/>
<organism evidence="4 5">
    <name type="scientific">Elioraea tepida</name>
    <dbReference type="NCBI Taxonomy" id="2843330"/>
    <lineage>
        <taxon>Bacteria</taxon>
        <taxon>Pseudomonadati</taxon>
        <taxon>Pseudomonadota</taxon>
        <taxon>Alphaproteobacteria</taxon>
        <taxon>Acetobacterales</taxon>
        <taxon>Elioraeaceae</taxon>
        <taxon>Elioraea</taxon>
    </lineage>
</organism>
<dbReference type="PIRSF" id="PIRSF005902">
    <property type="entry name" value="DNase_TatD"/>
    <property type="match status" value="1"/>
</dbReference>